<keyword evidence="3" id="KW-1185">Reference proteome</keyword>
<comment type="caution">
    <text evidence="2">The sequence shown here is derived from an EMBL/GenBank/DDBJ whole genome shotgun (WGS) entry which is preliminary data.</text>
</comment>
<dbReference type="InterPro" id="IPR005303">
    <property type="entry name" value="MOCOS_middle"/>
</dbReference>
<protein>
    <submittedName>
        <fullName evidence="2">Uncharacterized protein YcbX</fullName>
    </submittedName>
</protein>
<evidence type="ECO:0000313" key="2">
    <source>
        <dbReference type="EMBL" id="MDQ0153991.1"/>
    </source>
</evidence>
<accession>A0ABT9UZ78</accession>
<name>A0ABT9UZ78_9BACL</name>
<dbReference type="InterPro" id="IPR011037">
    <property type="entry name" value="Pyrv_Knase-like_insert_dom_sf"/>
</dbReference>
<feature type="domain" description="MOSC" evidence="1">
    <location>
        <begin position="1"/>
        <end position="170"/>
    </location>
</feature>
<gene>
    <name evidence="2" type="ORF">J2S07_000289</name>
</gene>
<evidence type="ECO:0000313" key="3">
    <source>
        <dbReference type="Proteomes" id="UP001231362"/>
    </source>
</evidence>
<dbReference type="Pfam" id="PF03476">
    <property type="entry name" value="MOSC_N"/>
    <property type="match status" value="1"/>
</dbReference>
<dbReference type="EMBL" id="JAUSTU010000001">
    <property type="protein sequence ID" value="MDQ0153991.1"/>
    <property type="molecule type" value="Genomic_DNA"/>
</dbReference>
<dbReference type="Pfam" id="PF03473">
    <property type="entry name" value="MOSC"/>
    <property type="match status" value="1"/>
</dbReference>
<sequence>MLSAKVASIWRYPVKSMIGEELNACITEKGLLGDRAYGVIDNGTGKLANAKNPHKWPNIFQHRATFIEPPQEHTSIPPVRITLPSGDSFVSTDDFIENEWVGKTLTIGDVQLKVSQETKRCVMTTLAQGDLPKDLNVLRSIVRNNAGSFGVYATVARTGRIRIEDRVEVY</sequence>
<evidence type="ECO:0000259" key="1">
    <source>
        <dbReference type="PROSITE" id="PS51340"/>
    </source>
</evidence>
<organism evidence="2 3">
    <name type="scientific">Anoxybacillus andreesenii</name>
    <dbReference type="NCBI Taxonomy" id="1325932"/>
    <lineage>
        <taxon>Bacteria</taxon>
        <taxon>Bacillati</taxon>
        <taxon>Bacillota</taxon>
        <taxon>Bacilli</taxon>
        <taxon>Bacillales</taxon>
        <taxon>Anoxybacillaceae</taxon>
        <taxon>Anoxybacillus</taxon>
    </lineage>
</organism>
<dbReference type="SUPFAM" id="SSF50800">
    <property type="entry name" value="PK beta-barrel domain-like"/>
    <property type="match status" value="1"/>
</dbReference>
<proteinExistence type="predicted"/>
<dbReference type="InterPro" id="IPR005302">
    <property type="entry name" value="MoCF_Sase_C"/>
</dbReference>
<dbReference type="PROSITE" id="PS51340">
    <property type="entry name" value="MOSC"/>
    <property type="match status" value="1"/>
</dbReference>
<dbReference type="Gene3D" id="2.40.33.20">
    <property type="entry name" value="PK beta-barrel domain-like"/>
    <property type="match status" value="1"/>
</dbReference>
<reference evidence="2 3" key="1">
    <citation type="submission" date="2023-07" db="EMBL/GenBank/DDBJ databases">
        <title>Genomic Encyclopedia of Type Strains, Phase IV (KMG-IV): sequencing the most valuable type-strain genomes for metagenomic binning, comparative biology and taxonomic classification.</title>
        <authorList>
            <person name="Goeker M."/>
        </authorList>
    </citation>
    <scope>NUCLEOTIDE SEQUENCE [LARGE SCALE GENOMIC DNA]</scope>
    <source>
        <strain evidence="2 3">DSM 23948</strain>
    </source>
</reference>
<dbReference type="RefSeq" id="WP_307148611.1">
    <property type="nucleotide sequence ID" value="NZ_JAUSTU010000001.1"/>
</dbReference>
<dbReference type="Proteomes" id="UP001231362">
    <property type="component" value="Unassembled WGS sequence"/>
</dbReference>